<dbReference type="GO" id="GO:0140359">
    <property type="term" value="F:ABC-type transporter activity"/>
    <property type="evidence" value="ECO:0007669"/>
    <property type="project" value="InterPro"/>
</dbReference>
<dbReference type="KEGG" id="spar:SPRG_07631"/>
<organism evidence="11 12">
    <name type="scientific">Saprolegnia parasitica (strain CBS 223.65)</name>
    <dbReference type="NCBI Taxonomy" id="695850"/>
    <lineage>
        <taxon>Eukaryota</taxon>
        <taxon>Sar</taxon>
        <taxon>Stramenopiles</taxon>
        <taxon>Oomycota</taxon>
        <taxon>Saprolegniomycetes</taxon>
        <taxon>Saprolegniales</taxon>
        <taxon>Saprolegniaceae</taxon>
        <taxon>Saprolegnia</taxon>
    </lineage>
</organism>
<sequence length="893" mass="95937">MLRFWLLLAALPAMAMAACADGRMGYNCGMCVNDKACSATTKGDRCVQSLEFVPGMKTKTYDCILSATLQAVFTDGAMALDCSAGSKNTCTMAVFKNATGVAGEHAVDCTMDSCTFAGTSFSCSNLVCKCTDLCSDFSKILFEQTMLNKPLTVTTSGSALTVTITGSPLPLGGTCTASSCESAAVDAAINGGTASSKADADAPPPSEPFSTALLIALITVLGVAGSIIVLACLFYASYQVQVRRSALLKPSSSLEDPLSTAPLNTISVPACGEKLEFGDITCTSAPRKRFWQRQPDKSDANTHTILHQVSGSIHRGQVLGLMGPSGSGKTTLLNALAGVANGTTTITGYMSLDGLPLPSNYRRLAAYVHQDDTLLPTLTVRESMEYSAFLRLPSTYSLQSKQLMVAKVLEELRLSHVADARIGSAQGLRGISGGERRRLSIGMELVTSPSILFLDEPTSGLDSATANSLISVLQALAKNGRMVIMSIHQPSTKSFFKLDKVLLLADGKVMYNGPSKLAADYFAEHDLACPADETIADHLLDVVTQPQHIESLDVLWRAQHDPLSVSFANTSSFEMLQAAATDDVEASSEAARGSRLLELQVLFVRAARTLWRNRALFIFHVVLSIVLGLVAGGIFSGLKLNLAGFQNRMGAFYFLLTFFGFATLSSMDVFIQERALFFKEASAQYYAPWSYFVSKTLLDLVSLRILPAVLFAAVFYYIMGLNPPADRFLLFTSTLVLFNVAAGSLSLLVSTVSKTVGIANLVATVVLLLMLLFGGFLLNVQTMPSGVAPIQWLSLFKYAFEIMMTNELKGLLLSFDAPGYPAIPIYGEVFLQTIGQDVNNQTQDVCCLIAFIVGLNLISYMALHFQVPKRTMLHMAPNGRSPIPVLDVKTHHQ</sequence>
<dbReference type="SUPFAM" id="SSF52540">
    <property type="entry name" value="P-loop containing nucleoside triphosphate hydrolases"/>
    <property type="match status" value="1"/>
</dbReference>
<evidence type="ECO:0000256" key="5">
    <source>
        <dbReference type="ARBA" id="ARBA00022840"/>
    </source>
</evidence>
<reference evidence="11 12" key="1">
    <citation type="journal article" date="2013" name="PLoS Genet.">
        <title>Distinctive expansion of potential virulence genes in the genome of the oomycete fish pathogen Saprolegnia parasitica.</title>
        <authorList>
            <person name="Jiang R.H."/>
            <person name="de Bruijn I."/>
            <person name="Haas B.J."/>
            <person name="Belmonte R."/>
            <person name="Lobach L."/>
            <person name="Christie J."/>
            <person name="van den Ackerveken G."/>
            <person name="Bottin A."/>
            <person name="Bulone V."/>
            <person name="Diaz-Moreno S.M."/>
            <person name="Dumas B."/>
            <person name="Fan L."/>
            <person name="Gaulin E."/>
            <person name="Govers F."/>
            <person name="Grenville-Briggs L.J."/>
            <person name="Horner N.R."/>
            <person name="Levin J.Z."/>
            <person name="Mammella M."/>
            <person name="Meijer H.J."/>
            <person name="Morris P."/>
            <person name="Nusbaum C."/>
            <person name="Oome S."/>
            <person name="Phillips A.J."/>
            <person name="van Rooyen D."/>
            <person name="Rzeszutek E."/>
            <person name="Saraiva M."/>
            <person name="Secombes C.J."/>
            <person name="Seidl M.F."/>
            <person name="Snel B."/>
            <person name="Stassen J.H."/>
            <person name="Sykes S."/>
            <person name="Tripathy S."/>
            <person name="van den Berg H."/>
            <person name="Vega-Arreguin J.C."/>
            <person name="Wawra S."/>
            <person name="Young S.K."/>
            <person name="Zeng Q."/>
            <person name="Dieguez-Uribeondo J."/>
            <person name="Russ C."/>
            <person name="Tyler B.M."/>
            <person name="van West P."/>
        </authorList>
    </citation>
    <scope>NUCLEOTIDE SEQUENCE [LARGE SCALE GENOMIC DNA]</scope>
    <source>
        <strain evidence="11 12">CBS 223.65</strain>
    </source>
</reference>
<dbReference type="PANTHER" id="PTHR48041">
    <property type="entry name" value="ABC TRANSPORTER G FAMILY MEMBER 28"/>
    <property type="match status" value="1"/>
</dbReference>
<dbReference type="PROSITE" id="PS00211">
    <property type="entry name" value="ABC_TRANSPORTER_1"/>
    <property type="match status" value="1"/>
</dbReference>
<dbReference type="OMA" id="CPEHENI"/>
<dbReference type="Pfam" id="PF01061">
    <property type="entry name" value="ABC2_membrane"/>
    <property type="match status" value="1"/>
</dbReference>
<feature type="transmembrane region" description="Helical" evidence="8">
    <location>
        <begin position="692"/>
        <end position="716"/>
    </location>
</feature>
<dbReference type="GeneID" id="24129887"/>
<dbReference type="OrthoDB" id="66620at2759"/>
<dbReference type="Proteomes" id="UP000030745">
    <property type="component" value="Unassembled WGS sequence"/>
</dbReference>
<evidence type="ECO:0000256" key="2">
    <source>
        <dbReference type="ARBA" id="ARBA00022448"/>
    </source>
</evidence>
<evidence type="ECO:0000313" key="11">
    <source>
        <dbReference type="EMBL" id="KDO26917.1"/>
    </source>
</evidence>
<keyword evidence="4" id="KW-0547">Nucleotide-binding</keyword>
<feature type="transmembrane region" description="Helical" evidence="8">
    <location>
        <begin position="848"/>
        <end position="865"/>
    </location>
</feature>
<keyword evidence="6 8" id="KW-1133">Transmembrane helix</keyword>
<keyword evidence="3 8" id="KW-0812">Transmembrane</keyword>
<dbReference type="PROSITE" id="PS50893">
    <property type="entry name" value="ABC_TRANSPORTER_2"/>
    <property type="match status" value="1"/>
</dbReference>
<keyword evidence="7 8" id="KW-0472">Membrane</keyword>
<dbReference type="STRING" id="695850.A0A067CJC8"/>
<feature type="transmembrane region" description="Helical" evidence="8">
    <location>
        <begin position="650"/>
        <end position="671"/>
    </location>
</feature>
<feature type="chain" id="PRO_5001634559" description="ABC transporter domain-containing protein" evidence="9">
    <location>
        <begin position="18"/>
        <end position="893"/>
    </location>
</feature>
<evidence type="ECO:0000256" key="1">
    <source>
        <dbReference type="ARBA" id="ARBA00004141"/>
    </source>
</evidence>
<keyword evidence="12" id="KW-1185">Reference proteome</keyword>
<evidence type="ECO:0000256" key="3">
    <source>
        <dbReference type="ARBA" id="ARBA00022692"/>
    </source>
</evidence>
<gene>
    <name evidence="11" type="ORF">SPRG_07631</name>
</gene>
<feature type="signal peptide" evidence="9">
    <location>
        <begin position="1"/>
        <end position="17"/>
    </location>
</feature>
<dbReference type="Gene3D" id="3.40.50.300">
    <property type="entry name" value="P-loop containing nucleotide triphosphate hydrolases"/>
    <property type="match status" value="1"/>
</dbReference>
<dbReference type="InterPro" id="IPR003593">
    <property type="entry name" value="AAA+_ATPase"/>
</dbReference>
<evidence type="ECO:0000256" key="4">
    <source>
        <dbReference type="ARBA" id="ARBA00022741"/>
    </source>
</evidence>
<name>A0A067CJC8_SAPPC</name>
<protein>
    <recommendedName>
        <fullName evidence="10">ABC transporter domain-containing protein</fullName>
    </recommendedName>
</protein>
<dbReference type="RefSeq" id="XP_012202299.1">
    <property type="nucleotide sequence ID" value="XM_012346909.1"/>
</dbReference>
<dbReference type="InterPro" id="IPR027417">
    <property type="entry name" value="P-loop_NTPase"/>
</dbReference>
<keyword evidence="2" id="KW-0813">Transport</keyword>
<dbReference type="GO" id="GO:0016887">
    <property type="term" value="F:ATP hydrolysis activity"/>
    <property type="evidence" value="ECO:0007669"/>
    <property type="project" value="InterPro"/>
</dbReference>
<dbReference type="PANTHER" id="PTHR48041:SF2">
    <property type="entry name" value="ATP-DEPENDENT PERMEASE-RELATED"/>
    <property type="match status" value="1"/>
</dbReference>
<feature type="transmembrane region" description="Helical" evidence="8">
    <location>
        <begin position="756"/>
        <end position="778"/>
    </location>
</feature>
<dbReference type="InterPro" id="IPR017871">
    <property type="entry name" value="ABC_transporter-like_CS"/>
</dbReference>
<comment type="subcellular location">
    <subcellularLocation>
        <location evidence="1">Membrane</location>
        <topology evidence="1">Multi-pass membrane protein</topology>
    </subcellularLocation>
</comment>
<feature type="transmembrane region" description="Helical" evidence="8">
    <location>
        <begin position="615"/>
        <end position="638"/>
    </location>
</feature>
<evidence type="ECO:0000256" key="8">
    <source>
        <dbReference type="SAM" id="Phobius"/>
    </source>
</evidence>
<feature type="transmembrane region" description="Helical" evidence="8">
    <location>
        <begin position="212"/>
        <end position="236"/>
    </location>
</feature>
<dbReference type="InterPro" id="IPR050352">
    <property type="entry name" value="ABCG_transporters"/>
</dbReference>
<dbReference type="EMBL" id="KK583220">
    <property type="protein sequence ID" value="KDO26917.1"/>
    <property type="molecule type" value="Genomic_DNA"/>
</dbReference>
<dbReference type="AlphaFoldDB" id="A0A067CJC8"/>
<evidence type="ECO:0000259" key="10">
    <source>
        <dbReference type="PROSITE" id="PS50893"/>
    </source>
</evidence>
<proteinExistence type="predicted"/>
<dbReference type="InterPro" id="IPR003439">
    <property type="entry name" value="ABC_transporter-like_ATP-bd"/>
</dbReference>
<feature type="domain" description="ABC transporter" evidence="10">
    <location>
        <begin position="275"/>
        <end position="531"/>
    </location>
</feature>
<dbReference type="GO" id="GO:0016020">
    <property type="term" value="C:membrane"/>
    <property type="evidence" value="ECO:0007669"/>
    <property type="project" value="UniProtKB-SubCell"/>
</dbReference>
<evidence type="ECO:0000256" key="7">
    <source>
        <dbReference type="ARBA" id="ARBA00023136"/>
    </source>
</evidence>
<dbReference type="SMART" id="SM00382">
    <property type="entry name" value="AAA"/>
    <property type="match status" value="1"/>
</dbReference>
<dbReference type="PROSITE" id="PS51257">
    <property type="entry name" value="PROKAR_LIPOPROTEIN"/>
    <property type="match status" value="1"/>
</dbReference>
<keyword evidence="5" id="KW-0067">ATP-binding</keyword>
<evidence type="ECO:0000256" key="9">
    <source>
        <dbReference type="SAM" id="SignalP"/>
    </source>
</evidence>
<dbReference type="CDD" id="cd03213">
    <property type="entry name" value="ABCG_EPDR"/>
    <property type="match status" value="1"/>
</dbReference>
<accession>A0A067CJC8</accession>
<dbReference type="Pfam" id="PF00005">
    <property type="entry name" value="ABC_tran"/>
    <property type="match status" value="1"/>
</dbReference>
<dbReference type="GO" id="GO:0005524">
    <property type="term" value="F:ATP binding"/>
    <property type="evidence" value="ECO:0007669"/>
    <property type="project" value="UniProtKB-KW"/>
</dbReference>
<keyword evidence="9" id="KW-0732">Signal</keyword>
<evidence type="ECO:0000256" key="6">
    <source>
        <dbReference type="ARBA" id="ARBA00022989"/>
    </source>
</evidence>
<feature type="transmembrane region" description="Helical" evidence="8">
    <location>
        <begin position="728"/>
        <end position="749"/>
    </location>
</feature>
<dbReference type="InterPro" id="IPR013525">
    <property type="entry name" value="ABC2_TM"/>
</dbReference>
<dbReference type="VEuPathDB" id="FungiDB:SPRG_07631"/>
<evidence type="ECO:0000313" key="12">
    <source>
        <dbReference type="Proteomes" id="UP000030745"/>
    </source>
</evidence>